<gene>
    <name evidence="1" type="ORF">Tci_573951</name>
</gene>
<evidence type="ECO:0000313" key="1">
    <source>
        <dbReference type="EMBL" id="GFA01979.1"/>
    </source>
</evidence>
<dbReference type="PANTHER" id="PTHR11439:SF489">
    <property type="entry name" value="RNA-DIRECTED DNA POLYMERASE"/>
    <property type="match status" value="1"/>
</dbReference>
<proteinExistence type="predicted"/>
<organism evidence="1">
    <name type="scientific">Tanacetum cinerariifolium</name>
    <name type="common">Dalmatian daisy</name>
    <name type="synonym">Chrysanthemum cinerariifolium</name>
    <dbReference type="NCBI Taxonomy" id="118510"/>
    <lineage>
        <taxon>Eukaryota</taxon>
        <taxon>Viridiplantae</taxon>
        <taxon>Streptophyta</taxon>
        <taxon>Embryophyta</taxon>
        <taxon>Tracheophyta</taxon>
        <taxon>Spermatophyta</taxon>
        <taxon>Magnoliopsida</taxon>
        <taxon>eudicotyledons</taxon>
        <taxon>Gunneridae</taxon>
        <taxon>Pentapetalae</taxon>
        <taxon>asterids</taxon>
        <taxon>campanulids</taxon>
        <taxon>Asterales</taxon>
        <taxon>Asteraceae</taxon>
        <taxon>Asteroideae</taxon>
        <taxon>Anthemideae</taxon>
        <taxon>Anthemidinae</taxon>
        <taxon>Tanacetum</taxon>
    </lineage>
</organism>
<dbReference type="AlphaFoldDB" id="A0A699J0F7"/>
<dbReference type="InterPro" id="IPR043502">
    <property type="entry name" value="DNA/RNA_pol_sf"/>
</dbReference>
<feature type="non-terminal residue" evidence="1">
    <location>
        <position position="1"/>
    </location>
</feature>
<dbReference type="SUPFAM" id="SSF56672">
    <property type="entry name" value="DNA/RNA polymerases"/>
    <property type="match status" value="1"/>
</dbReference>
<protein>
    <submittedName>
        <fullName evidence="1">Ribonuclease H-like domain-containing protein</fullName>
    </submittedName>
</protein>
<dbReference type="PANTHER" id="PTHR11439">
    <property type="entry name" value="GAG-POL-RELATED RETROTRANSPOSON"/>
    <property type="match status" value="1"/>
</dbReference>
<reference evidence="1" key="1">
    <citation type="journal article" date="2019" name="Sci. Rep.">
        <title>Draft genome of Tanacetum cinerariifolium, the natural source of mosquito coil.</title>
        <authorList>
            <person name="Yamashiro T."/>
            <person name="Shiraishi A."/>
            <person name="Satake H."/>
            <person name="Nakayama K."/>
        </authorList>
    </citation>
    <scope>NUCLEOTIDE SEQUENCE</scope>
</reference>
<dbReference type="EMBL" id="BKCJ010356685">
    <property type="protein sequence ID" value="GFA01979.1"/>
    <property type="molecule type" value="Genomic_DNA"/>
</dbReference>
<sequence length="223" mass="25319">PSDDVRVNFKPNDDGNVFPGSRSTQYSDDYKVNIETSMDDITSSWGTVPSTFDLNAQILPKNICQVQPDLRRSVQIDYSLFTKKSDKVFIALLVYMDDIVINGNDLAEIEKFKLLHEYGLLAAKHVDTPLPENTTLNHIETDDDPLLDNIRNYQKLVGKLIYLNARPDISYVVNCLSQYMHAPLVSHLDVVLRVLRYLKGSPESGIQINKTRNLKLRAYADSD</sequence>
<comment type="caution">
    <text evidence="1">The sequence shown here is derived from an EMBL/GenBank/DDBJ whole genome shotgun (WGS) entry which is preliminary data.</text>
</comment>
<accession>A0A699J0F7</accession>
<name>A0A699J0F7_TANCI</name>